<comment type="caution">
    <text evidence="2">The sequence shown here is derived from an EMBL/GenBank/DDBJ whole genome shotgun (WGS) entry which is preliminary data.</text>
</comment>
<reference evidence="2" key="1">
    <citation type="submission" date="2023-03" db="EMBL/GenBank/DDBJ databases">
        <title>Massive genome expansion in bonnet fungi (Mycena s.s.) driven by repeated elements and novel gene families across ecological guilds.</title>
        <authorList>
            <consortium name="Lawrence Berkeley National Laboratory"/>
            <person name="Harder C.B."/>
            <person name="Miyauchi S."/>
            <person name="Viragh M."/>
            <person name="Kuo A."/>
            <person name="Thoen E."/>
            <person name="Andreopoulos B."/>
            <person name="Lu D."/>
            <person name="Skrede I."/>
            <person name="Drula E."/>
            <person name="Henrissat B."/>
            <person name="Morin E."/>
            <person name="Kohler A."/>
            <person name="Barry K."/>
            <person name="LaButti K."/>
            <person name="Morin E."/>
            <person name="Salamov A."/>
            <person name="Lipzen A."/>
            <person name="Mereny Z."/>
            <person name="Hegedus B."/>
            <person name="Baldrian P."/>
            <person name="Stursova M."/>
            <person name="Weitz H."/>
            <person name="Taylor A."/>
            <person name="Grigoriev I.V."/>
            <person name="Nagy L.G."/>
            <person name="Martin F."/>
            <person name="Kauserud H."/>
        </authorList>
    </citation>
    <scope>NUCLEOTIDE SEQUENCE</scope>
    <source>
        <strain evidence="2">CBHHK067</strain>
    </source>
</reference>
<accession>A0AAD7D0W9</accession>
<feature type="region of interest" description="Disordered" evidence="1">
    <location>
        <begin position="1"/>
        <end position="26"/>
    </location>
</feature>
<dbReference type="AlphaFoldDB" id="A0AAD7D0W9"/>
<keyword evidence="3" id="KW-1185">Reference proteome</keyword>
<organism evidence="2 3">
    <name type="scientific">Mycena rosella</name>
    <name type="common">Pink bonnet</name>
    <name type="synonym">Agaricus rosellus</name>
    <dbReference type="NCBI Taxonomy" id="1033263"/>
    <lineage>
        <taxon>Eukaryota</taxon>
        <taxon>Fungi</taxon>
        <taxon>Dikarya</taxon>
        <taxon>Basidiomycota</taxon>
        <taxon>Agaricomycotina</taxon>
        <taxon>Agaricomycetes</taxon>
        <taxon>Agaricomycetidae</taxon>
        <taxon>Agaricales</taxon>
        <taxon>Marasmiineae</taxon>
        <taxon>Mycenaceae</taxon>
        <taxon>Mycena</taxon>
    </lineage>
</organism>
<sequence length="81" mass="9271">MLRMRMAGFTNPGKQRFGGKSDLTGKPDHDHRWDVCGAKSSNCSVSDKRECAKSHTVRYSCPEHQRQHWKEHKPTCLAPAY</sequence>
<evidence type="ECO:0000313" key="2">
    <source>
        <dbReference type="EMBL" id="KAJ7671766.1"/>
    </source>
</evidence>
<proteinExistence type="predicted"/>
<dbReference type="Gene3D" id="6.10.140.2220">
    <property type="match status" value="1"/>
</dbReference>
<evidence type="ECO:0000256" key="1">
    <source>
        <dbReference type="SAM" id="MobiDB-lite"/>
    </source>
</evidence>
<evidence type="ECO:0008006" key="4">
    <source>
        <dbReference type="Google" id="ProtNLM"/>
    </source>
</evidence>
<protein>
    <recommendedName>
        <fullName evidence="4">MYND-type domain-containing protein</fullName>
    </recommendedName>
</protein>
<name>A0AAD7D0W9_MYCRO</name>
<evidence type="ECO:0000313" key="3">
    <source>
        <dbReference type="Proteomes" id="UP001221757"/>
    </source>
</evidence>
<dbReference type="EMBL" id="JARKIE010000172">
    <property type="protein sequence ID" value="KAJ7671766.1"/>
    <property type="molecule type" value="Genomic_DNA"/>
</dbReference>
<gene>
    <name evidence="2" type="ORF">B0H17DRAFT_1335426</name>
</gene>
<dbReference type="SUPFAM" id="SSF144232">
    <property type="entry name" value="HIT/MYND zinc finger-like"/>
    <property type="match status" value="1"/>
</dbReference>
<dbReference type="Proteomes" id="UP001221757">
    <property type="component" value="Unassembled WGS sequence"/>
</dbReference>